<accession>W9GKB5</accession>
<dbReference type="Proteomes" id="UP000019494">
    <property type="component" value="Unassembled WGS sequence"/>
</dbReference>
<organism evidence="2 3">
    <name type="scientific">Intrasporangium chromatireducens Q5-1</name>
    <dbReference type="NCBI Taxonomy" id="584657"/>
    <lineage>
        <taxon>Bacteria</taxon>
        <taxon>Bacillati</taxon>
        <taxon>Actinomycetota</taxon>
        <taxon>Actinomycetes</taxon>
        <taxon>Micrococcales</taxon>
        <taxon>Intrasporangiaceae</taxon>
        <taxon>Intrasporangium</taxon>
    </lineage>
</organism>
<dbReference type="EMBL" id="AWQS01000267">
    <property type="protein sequence ID" value="EWT04339.1"/>
    <property type="molecule type" value="Genomic_DNA"/>
</dbReference>
<evidence type="ECO:0000313" key="3">
    <source>
        <dbReference type="Proteomes" id="UP000019494"/>
    </source>
</evidence>
<dbReference type="RefSeq" id="WP_051518817.1">
    <property type="nucleotide sequence ID" value="NZ_AWQS01000267.1"/>
</dbReference>
<evidence type="ECO:0000313" key="2">
    <source>
        <dbReference type="EMBL" id="EWT04339.1"/>
    </source>
</evidence>
<name>W9GKB5_9MICO</name>
<protein>
    <submittedName>
        <fullName evidence="2">Uncharacterized protein</fullName>
    </submittedName>
</protein>
<gene>
    <name evidence="2" type="ORF">N864_08715</name>
</gene>
<evidence type="ECO:0000256" key="1">
    <source>
        <dbReference type="SAM" id="Coils"/>
    </source>
</evidence>
<dbReference type="AlphaFoldDB" id="W9GKB5"/>
<keyword evidence="3" id="KW-1185">Reference proteome</keyword>
<dbReference type="PATRIC" id="fig|584657.3.peg.3788"/>
<proteinExistence type="predicted"/>
<feature type="coiled-coil region" evidence="1">
    <location>
        <begin position="601"/>
        <end position="628"/>
    </location>
</feature>
<sequence>MTTTSALQLSLADVARLAGVQRPVASMWRKRALPGQPFPEPVAVIEGQERFDAFAIADYLAATGRGNIRVEREDVAAHAHLAGADRPPEHIKVAGLTALLTLGTLTDAPLAQLSDADLTQLARESDPDDTYLRREIDALGAQLQTLATHAEALADASYTAPAAFELLLRQQLHRSLPDRAALALRGEALELVAQVADALAEDAGWAAPLFVDVTDSSGDLLLTTIKRYAAELAPSAATVSLDTPSARLLRRRLVVHDIHRVPVRVDADGDFSITTRRLDGSIHVVQLPTLANLAMSDVEVLEAVGDLVVQLADDSRVVVIGPASALTDRPGSVEVDRARDAVLRTGRLRAAIRLPAGLVVRSPRQHLALWALGPAHADVPIADRWTVVGDLSSASLRGSVIQDIVTDVVASMTGSQGHRAHAYRFARPVSTATLIPGRKSLVAGPVRASASVARTMLLGEAVGARLCRVIPGNRVRREDVLAHGRPVVGQDELVGASAVGSRCVDPVAFPSAYPGSRYTEAGDVVFCTSPRVAAWVDREGGSVVLSPARTLRVAADPDNGIPPLVSEVIAADINAGGAKDWRRWPIRIVPRERQADLTMALAQIAAQRAELETRLADLQAQAARAMDDATRPEQEGL</sequence>
<comment type="caution">
    <text evidence="2">The sequence shown here is derived from an EMBL/GenBank/DDBJ whole genome shotgun (WGS) entry which is preliminary data.</text>
</comment>
<keyword evidence="1" id="KW-0175">Coiled coil</keyword>
<dbReference type="OrthoDB" id="9784823at2"/>
<reference evidence="3" key="1">
    <citation type="submission" date="2013-08" db="EMBL/GenBank/DDBJ databases">
        <title>Intrasporangium oryzae NRRL B-24470.</title>
        <authorList>
            <person name="Liu H."/>
            <person name="Wang G."/>
        </authorList>
    </citation>
    <scope>NUCLEOTIDE SEQUENCE [LARGE SCALE GENOMIC DNA]</scope>
    <source>
        <strain evidence="3">Q5-1</strain>
    </source>
</reference>